<evidence type="ECO:0000256" key="1">
    <source>
        <dbReference type="SAM" id="Phobius"/>
    </source>
</evidence>
<dbReference type="AlphaFoldDB" id="A0A1M4V1C2"/>
<name>A0A1M4V1C2_9BACL</name>
<dbReference type="OrthoDB" id="2680377at2"/>
<dbReference type="STRING" id="112248.SAMN05444392_102119"/>
<reference evidence="2 3" key="1">
    <citation type="submission" date="2016-11" db="EMBL/GenBank/DDBJ databases">
        <authorList>
            <person name="Jaros S."/>
            <person name="Januszkiewicz K."/>
            <person name="Wedrychowicz H."/>
        </authorList>
    </citation>
    <scope>NUCLEOTIDE SEQUENCE [LARGE SCALE GENOMIC DNA]</scope>
    <source>
        <strain evidence="2 3">DSM 44666</strain>
    </source>
</reference>
<keyword evidence="1" id="KW-0812">Transmembrane</keyword>
<keyword evidence="3" id="KW-1185">Reference proteome</keyword>
<keyword evidence="1" id="KW-0472">Membrane</keyword>
<accession>A0A1M4V1C2</accession>
<evidence type="ECO:0000313" key="2">
    <source>
        <dbReference type="EMBL" id="SHE62673.1"/>
    </source>
</evidence>
<keyword evidence="1" id="KW-1133">Transmembrane helix</keyword>
<sequence length="97" mass="11384">MEWISQWLDQMPNWVDYLVILVLTGIVYETTFARSLPLLKNIVVYIFLALGCYLLLIFHILRFPIIPALFITILLIIVTKWRLAYSKRGKTTENVDP</sequence>
<protein>
    <submittedName>
        <fullName evidence="2">YlaH-like protein</fullName>
    </submittedName>
</protein>
<feature type="transmembrane region" description="Helical" evidence="1">
    <location>
        <begin position="14"/>
        <end position="30"/>
    </location>
</feature>
<evidence type="ECO:0000313" key="3">
    <source>
        <dbReference type="Proteomes" id="UP000184476"/>
    </source>
</evidence>
<dbReference type="InterPro" id="IPR025620">
    <property type="entry name" value="YlaH"/>
</dbReference>
<feature type="transmembrane region" description="Helical" evidence="1">
    <location>
        <begin position="65"/>
        <end position="83"/>
    </location>
</feature>
<organism evidence="2 3">
    <name type="scientific">Seinonella peptonophila</name>
    <dbReference type="NCBI Taxonomy" id="112248"/>
    <lineage>
        <taxon>Bacteria</taxon>
        <taxon>Bacillati</taxon>
        <taxon>Bacillota</taxon>
        <taxon>Bacilli</taxon>
        <taxon>Bacillales</taxon>
        <taxon>Thermoactinomycetaceae</taxon>
        <taxon>Seinonella</taxon>
    </lineage>
</organism>
<gene>
    <name evidence="2" type="ORF">SAMN05444392_102119</name>
</gene>
<feature type="transmembrane region" description="Helical" evidence="1">
    <location>
        <begin position="42"/>
        <end position="59"/>
    </location>
</feature>
<proteinExistence type="predicted"/>
<dbReference type="Pfam" id="PF14036">
    <property type="entry name" value="YlaH"/>
    <property type="match status" value="1"/>
</dbReference>
<dbReference type="EMBL" id="FQVL01000002">
    <property type="protein sequence ID" value="SHE62673.1"/>
    <property type="molecule type" value="Genomic_DNA"/>
</dbReference>
<dbReference type="RefSeq" id="WP_084731114.1">
    <property type="nucleotide sequence ID" value="NZ_FQVL01000002.1"/>
</dbReference>
<dbReference type="Proteomes" id="UP000184476">
    <property type="component" value="Unassembled WGS sequence"/>
</dbReference>